<dbReference type="GO" id="GO:0035925">
    <property type="term" value="F:mRNA 3'-UTR AU-rich region binding"/>
    <property type="evidence" value="ECO:0007669"/>
    <property type="project" value="TreeGrafter"/>
</dbReference>
<keyword evidence="6" id="KW-0698">rRNA processing</keyword>
<dbReference type="InterPro" id="IPR050590">
    <property type="entry name" value="Exosome_comp_Rrp42_subfam"/>
</dbReference>
<name>A0AAN8PEG7_POLSC</name>
<evidence type="ECO:0000256" key="6">
    <source>
        <dbReference type="ARBA" id="ARBA00022552"/>
    </source>
</evidence>
<dbReference type="EMBL" id="JAWJWE010000037">
    <property type="protein sequence ID" value="KAK6625829.1"/>
    <property type="molecule type" value="Genomic_DNA"/>
</dbReference>
<dbReference type="InterPro" id="IPR033100">
    <property type="entry name" value="Rrp45"/>
</dbReference>
<feature type="region of interest" description="Disordered" evidence="11">
    <location>
        <begin position="430"/>
        <end position="469"/>
    </location>
</feature>
<dbReference type="SUPFAM" id="SSF54211">
    <property type="entry name" value="Ribosomal protein S5 domain 2-like"/>
    <property type="match status" value="1"/>
</dbReference>
<dbReference type="Pfam" id="PF03725">
    <property type="entry name" value="RNase_PH_C"/>
    <property type="match status" value="1"/>
</dbReference>
<dbReference type="Pfam" id="PF01138">
    <property type="entry name" value="RNase_PH"/>
    <property type="match status" value="1"/>
</dbReference>
<evidence type="ECO:0000256" key="8">
    <source>
        <dbReference type="ARBA" id="ARBA00022884"/>
    </source>
</evidence>
<dbReference type="GO" id="GO:0071035">
    <property type="term" value="P:nuclear polyadenylation-dependent rRNA catabolic process"/>
    <property type="evidence" value="ECO:0007669"/>
    <property type="project" value="TreeGrafter"/>
</dbReference>
<dbReference type="GO" id="GO:0005730">
    <property type="term" value="C:nucleolus"/>
    <property type="evidence" value="ECO:0007669"/>
    <property type="project" value="UniProtKB-SubCell"/>
</dbReference>
<comment type="caution">
    <text evidence="14">The sequence shown here is derived from an EMBL/GenBank/DDBJ whole genome shotgun (WGS) entry which is preliminary data.</text>
</comment>
<keyword evidence="9" id="KW-0539">Nucleus</keyword>
<proteinExistence type="inferred from homology"/>
<dbReference type="InterPro" id="IPR015847">
    <property type="entry name" value="ExoRNase_PH_dom2"/>
</dbReference>
<keyword evidence="8" id="KW-0694">RNA-binding</keyword>
<protein>
    <recommendedName>
        <fullName evidence="4">Exosome complex component RRP45</fullName>
    </recommendedName>
    <alternativeName>
        <fullName evidence="10">Exosome component 9</fullName>
    </alternativeName>
</protein>
<dbReference type="SUPFAM" id="SSF55666">
    <property type="entry name" value="Ribonuclease PH domain 2-like"/>
    <property type="match status" value="1"/>
</dbReference>
<dbReference type="GO" id="GO:0000176">
    <property type="term" value="C:nuclear exosome (RNase complex)"/>
    <property type="evidence" value="ECO:0007669"/>
    <property type="project" value="TreeGrafter"/>
</dbReference>
<dbReference type="GO" id="GO:0016075">
    <property type="term" value="P:rRNA catabolic process"/>
    <property type="evidence" value="ECO:0007669"/>
    <property type="project" value="TreeGrafter"/>
</dbReference>
<dbReference type="GO" id="GO:0071028">
    <property type="term" value="P:nuclear mRNA surveillance"/>
    <property type="evidence" value="ECO:0007669"/>
    <property type="project" value="TreeGrafter"/>
</dbReference>
<keyword evidence="5" id="KW-0963">Cytoplasm</keyword>
<evidence type="ECO:0000259" key="12">
    <source>
        <dbReference type="Pfam" id="PF01138"/>
    </source>
</evidence>
<dbReference type="Gene3D" id="3.30.230.70">
    <property type="entry name" value="GHMP Kinase, N-terminal domain"/>
    <property type="match status" value="1"/>
</dbReference>
<dbReference type="PANTHER" id="PTHR11097:SF14">
    <property type="entry name" value="EXOSOME COMPLEX COMPONENT RRP45"/>
    <property type="match status" value="1"/>
</dbReference>
<evidence type="ECO:0000259" key="13">
    <source>
        <dbReference type="Pfam" id="PF03725"/>
    </source>
</evidence>
<comment type="subcellular location">
    <subcellularLocation>
        <location evidence="1">Cytoplasm</location>
    </subcellularLocation>
    <subcellularLocation>
        <location evidence="2">Nucleus</location>
        <location evidence="2">Nucleolus</location>
    </subcellularLocation>
</comment>
<dbReference type="FunFam" id="3.30.230.70:FF:000005">
    <property type="entry name" value="Exosome complex component RRP45"/>
    <property type="match status" value="1"/>
</dbReference>
<evidence type="ECO:0000256" key="9">
    <source>
        <dbReference type="ARBA" id="ARBA00023242"/>
    </source>
</evidence>
<evidence type="ECO:0000313" key="14">
    <source>
        <dbReference type="EMBL" id="KAK6625829.1"/>
    </source>
</evidence>
<evidence type="ECO:0000256" key="5">
    <source>
        <dbReference type="ARBA" id="ARBA00022490"/>
    </source>
</evidence>
<feature type="domain" description="Exoribonuclease phosphorolytic" evidence="12">
    <location>
        <begin position="30"/>
        <end position="162"/>
    </location>
</feature>
<keyword evidence="7" id="KW-0271">Exosome</keyword>
<sequence>MGFCFPGPLIFSSYNYCLYSQRLDGRKLEEFRNLKVLFGSDWGLCYVALGESKVLTQVTCEIQEPKATKPNEGLLFINVELSSMASANFEQGRSSNLSVHINRLLEKCIKDSRAVDLESLCIVAEDKVWVLRVDVNILNHDGSLVDCASISALAALGHFKRPDVTTDGEEIKVHSVAERDPIPITLHHYPVCVSFALLNDSENIFADPTAIEERVADAGLTFGINAYQEICCLHLGGTALIKPKLILASSVKAANRAKEVVKIINDALQKDAETRQSKEGVGFTHAFEWNRVTAMSEGRLQVQLSKFNINDIPEVTDHKIQEKEQSFDIINLGDNCAELNIKSSKEESQYSVPSKANKNIDSLFQKEKSYGEGGLPTWQNELKEPQLLNATKSEPEPLAQPELPITVQTKQVHTIDLSDEEEEVVVLNMLDPNDAQNKMSKKKKFTPKKETTQSVCQKSKTRRKNRNKK</sequence>
<dbReference type="InterPro" id="IPR001247">
    <property type="entry name" value="ExoRNase_PH_dom1"/>
</dbReference>
<reference evidence="14 15" key="1">
    <citation type="submission" date="2023-10" db="EMBL/GenBank/DDBJ databases">
        <title>Genomes of two closely related lineages of the louse Polyplax serrata with different host specificities.</title>
        <authorList>
            <person name="Martinu J."/>
            <person name="Tarabai H."/>
            <person name="Stefka J."/>
            <person name="Hypsa V."/>
        </authorList>
    </citation>
    <scope>NUCLEOTIDE SEQUENCE [LARGE SCALE GENOMIC DNA]</scope>
    <source>
        <strain evidence="14">HR10_N</strain>
    </source>
</reference>
<dbReference type="GO" id="GO:0034476">
    <property type="term" value="P:U5 snRNA 3'-end processing"/>
    <property type="evidence" value="ECO:0007669"/>
    <property type="project" value="TreeGrafter"/>
</dbReference>
<dbReference type="GO" id="GO:0034473">
    <property type="term" value="P:U1 snRNA 3'-end processing"/>
    <property type="evidence" value="ECO:0007669"/>
    <property type="project" value="TreeGrafter"/>
</dbReference>
<dbReference type="AlphaFoldDB" id="A0AAN8PEG7"/>
<organism evidence="14 15">
    <name type="scientific">Polyplax serrata</name>
    <name type="common">Common mouse louse</name>
    <dbReference type="NCBI Taxonomy" id="468196"/>
    <lineage>
        <taxon>Eukaryota</taxon>
        <taxon>Metazoa</taxon>
        <taxon>Ecdysozoa</taxon>
        <taxon>Arthropoda</taxon>
        <taxon>Hexapoda</taxon>
        <taxon>Insecta</taxon>
        <taxon>Pterygota</taxon>
        <taxon>Neoptera</taxon>
        <taxon>Paraneoptera</taxon>
        <taxon>Psocodea</taxon>
        <taxon>Troctomorpha</taxon>
        <taxon>Phthiraptera</taxon>
        <taxon>Anoplura</taxon>
        <taxon>Polyplacidae</taxon>
        <taxon>Polyplax</taxon>
    </lineage>
</organism>
<dbReference type="PANTHER" id="PTHR11097">
    <property type="entry name" value="EXOSOME COMPLEX EXONUCLEASE RIBOSOMAL RNA PROCESSING PROTEIN"/>
    <property type="match status" value="1"/>
</dbReference>
<evidence type="ECO:0000256" key="4">
    <source>
        <dbReference type="ARBA" id="ARBA00019572"/>
    </source>
</evidence>
<evidence type="ECO:0000256" key="10">
    <source>
        <dbReference type="ARBA" id="ARBA00032660"/>
    </source>
</evidence>
<comment type="similarity">
    <text evidence="3">Belongs to the RNase PH family.</text>
</comment>
<dbReference type="InterPro" id="IPR020568">
    <property type="entry name" value="Ribosomal_Su5_D2-typ_SF"/>
</dbReference>
<dbReference type="InterPro" id="IPR036345">
    <property type="entry name" value="ExoRNase_PH_dom2_sf"/>
</dbReference>
<dbReference type="GO" id="GO:0034475">
    <property type="term" value="P:U4 snRNA 3'-end processing"/>
    <property type="evidence" value="ECO:0007669"/>
    <property type="project" value="TreeGrafter"/>
</dbReference>
<evidence type="ECO:0000256" key="2">
    <source>
        <dbReference type="ARBA" id="ARBA00004604"/>
    </source>
</evidence>
<evidence type="ECO:0000256" key="11">
    <source>
        <dbReference type="SAM" id="MobiDB-lite"/>
    </source>
</evidence>
<gene>
    <name evidence="14" type="ORF">RUM43_006128</name>
</gene>
<dbReference type="GO" id="GO:0071038">
    <property type="term" value="P:TRAMP-dependent tRNA surveillance pathway"/>
    <property type="evidence" value="ECO:0007669"/>
    <property type="project" value="TreeGrafter"/>
</dbReference>
<evidence type="ECO:0000313" key="15">
    <source>
        <dbReference type="Proteomes" id="UP001372834"/>
    </source>
</evidence>
<accession>A0AAN8PEG7</accession>
<evidence type="ECO:0000256" key="3">
    <source>
        <dbReference type="ARBA" id="ARBA00006678"/>
    </source>
</evidence>
<feature type="domain" description="Exoribonuclease phosphorolytic" evidence="13">
    <location>
        <begin position="188"/>
        <end position="246"/>
    </location>
</feature>
<dbReference type="Proteomes" id="UP001372834">
    <property type="component" value="Unassembled WGS sequence"/>
</dbReference>
<evidence type="ECO:0000256" key="1">
    <source>
        <dbReference type="ARBA" id="ARBA00004496"/>
    </source>
</evidence>
<dbReference type="CDD" id="cd11368">
    <property type="entry name" value="RNase_PH_RRP45"/>
    <property type="match status" value="1"/>
</dbReference>
<feature type="compositionally biased region" description="Basic residues" evidence="11">
    <location>
        <begin position="459"/>
        <end position="469"/>
    </location>
</feature>
<evidence type="ECO:0000256" key="7">
    <source>
        <dbReference type="ARBA" id="ARBA00022835"/>
    </source>
</evidence>
<dbReference type="GO" id="GO:0000467">
    <property type="term" value="P:exonucleolytic trimming to generate mature 3'-end of 5.8S rRNA from tricistronic rRNA transcript (SSU-rRNA, 5.8S rRNA, LSU-rRNA)"/>
    <property type="evidence" value="ECO:0007669"/>
    <property type="project" value="TreeGrafter"/>
</dbReference>
<dbReference type="InterPro" id="IPR027408">
    <property type="entry name" value="PNPase/RNase_PH_dom_sf"/>
</dbReference>
<dbReference type="GO" id="GO:0000177">
    <property type="term" value="C:cytoplasmic exosome (RNase complex)"/>
    <property type="evidence" value="ECO:0007669"/>
    <property type="project" value="TreeGrafter"/>
</dbReference>